<dbReference type="NCBIfam" id="TIGR00254">
    <property type="entry name" value="GGDEF"/>
    <property type="match status" value="1"/>
</dbReference>
<evidence type="ECO:0000313" key="11">
    <source>
        <dbReference type="Proteomes" id="UP000778523"/>
    </source>
</evidence>
<dbReference type="Proteomes" id="UP000778523">
    <property type="component" value="Unassembled WGS sequence"/>
</dbReference>
<keyword evidence="5 6" id="KW-0472">Membrane</keyword>
<evidence type="ECO:0000259" key="9">
    <source>
        <dbReference type="PROSITE" id="PS50887"/>
    </source>
</evidence>
<organism evidence="10 11">
    <name type="scientific">Uliginosibacterium aquaticum</name>
    <dbReference type="NCBI Taxonomy" id="2731212"/>
    <lineage>
        <taxon>Bacteria</taxon>
        <taxon>Pseudomonadati</taxon>
        <taxon>Pseudomonadota</taxon>
        <taxon>Betaproteobacteria</taxon>
        <taxon>Rhodocyclales</taxon>
        <taxon>Zoogloeaceae</taxon>
        <taxon>Uliginosibacterium</taxon>
    </lineage>
</organism>
<dbReference type="Pfam" id="PF03924">
    <property type="entry name" value="CHASE"/>
    <property type="match status" value="1"/>
</dbReference>
<dbReference type="InterPro" id="IPR006189">
    <property type="entry name" value="CHASE_dom"/>
</dbReference>
<dbReference type="Pfam" id="PF00990">
    <property type="entry name" value="GGDEF"/>
    <property type="match status" value="1"/>
</dbReference>
<dbReference type="SUPFAM" id="SSF55785">
    <property type="entry name" value="PYP-like sensor domain (PAS domain)"/>
    <property type="match status" value="1"/>
</dbReference>
<reference evidence="10 11" key="1">
    <citation type="submission" date="2020-06" db="EMBL/GenBank/DDBJ databases">
        <title>Draft genome of Uliginosibacterium sp. IMCC34675.</title>
        <authorList>
            <person name="Song J."/>
        </authorList>
    </citation>
    <scope>NUCLEOTIDE SEQUENCE [LARGE SCALE GENOMIC DNA]</scope>
    <source>
        <strain evidence="10 11">IMCC34675</strain>
    </source>
</reference>
<feature type="domain" description="GGDEF" evidence="9">
    <location>
        <begin position="692"/>
        <end position="825"/>
    </location>
</feature>
<evidence type="ECO:0000256" key="2">
    <source>
        <dbReference type="ARBA" id="ARBA00022475"/>
    </source>
</evidence>
<evidence type="ECO:0000259" key="7">
    <source>
        <dbReference type="PROSITE" id="PS50839"/>
    </source>
</evidence>
<dbReference type="InterPro" id="IPR042240">
    <property type="entry name" value="CHASE_sf"/>
</dbReference>
<feature type="domain" description="EAL" evidence="8">
    <location>
        <begin position="834"/>
        <end position="1087"/>
    </location>
</feature>
<comment type="caution">
    <text evidence="10">The sequence shown here is derived from an EMBL/GenBank/DDBJ whole genome shotgun (WGS) entry which is preliminary data.</text>
</comment>
<feature type="domain" description="CHASE" evidence="7">
    <location>
        <begin position="253"/>
        <end position="470"/>
    </location>
</feature>
<dbReference type="Pfam" id="PF00563">
    <property type="entry name" value="EAL"/>
    <property type="match status" value="1"/>
</dbReference>
<dbReference type="Gene3D" id="3.20.20.450">
    <property type="entry name" value="EAL domain"/>
    <property type="match status" value="1"/>
</dbReference>
<evidence type="ECO:0000259" key="8">
    <source>
        <dbReference type="PROSITE" id="PS50883"/>
    </source>
</evidence>
<dbReference type="InterPro" id="IPR035919">
    <property type="entry name" value="EAL_sf"/>
</dbReference>
<dbReference type="InterPro" id="IPR000160">
    <property type="entry name" value="GGDEF_dom"/>
</dbReference>
<comment type="subcellular location">
    <subcellularLocation>
        <location evidence="1">Cell membrane</location>
        <topology evidence="1">Multi-pass membrane protein</topology>
    </subcellularLocation>
</comment>
<keyword evidence="11" id="KW-1185">Reference proteome</keyword>
<keyword evidence="2" id="KW-1003">Cell membrane</keyword>
<dbReference type="Gene3D" id="3.30.450.20">
    <property type="entry name" value="PAS domain"/>
    <property type="match status" value="1"/>
</dbReference>
<proteinExistence type="predicted"/>
<dbReference type="InterPro" id="IPR007895">
    <property type="entry name" value="MASE1"/>
</dbReference>
<sequence length="1096" mass="120559">MNARLTETLRLNLLLAAASAGLGALALRVAIDPGITTPIFPGTGIALAALLLFGLRVLPGLYLGMLCVQLATSLKFGFNPLLLLGLPASVCLQALFGRWLARSLKVYPSALDETREVALFVGIVAPIGCLPSATLATLLLQVGTQDAGHADFFNWANWWIGDTLGVLIFTPICFTLLGQPASHWEGRRRTLGIPLLLATLVIAGALMLVRQREEIRLQSEFLRDAESVASVLHSRLQAKLDMLLALERHLSLNENPLTPRDWQRLTHAWLNRYPGIVNLTWNPRIRVADLANFELAQQHAGRSGFRVMDRDLAGHLKPAEPADEYFPITLIEPLAGNEKVLGLNPAGYARGAIPIGVSRSTGRPAASEPITLVQGDRSQPGVIVYQPVFSDDTLNLRGMVTLAMRMEDIVALAREQIISPHISLCLADRSAEPSSQRLAGPADCARPDWADSGRILIRSIGFADREWQIILRSEAHFSSASRSWASGAAIGSALVFSALLSAFLLLTSGRARRTAELVAQRTAELARASTRLRDQQALLAQAQRIARMGSWELTPGGGTLHCSEEFLRLLELPGNTRVQREELLQRLIADDRPHLDTALEEAARNGSSQALDCRMADQNGVEQILHFQVESEWFMGRLMRVYGTAQNVTSARQAEAHIQYLARFDALTGLPNRNYWLEQARAVLAGAHRHSDQAAVLFLDLDHFKTINDSLGHQVGDELLATVAQRLRQCLRAEDLLARQGGDEFVLLLPRLSHIEEITAVAGKLVRSLAAPLQINGHELSVSASIGIAHYPSDAEDIDTLLKHADVAMYSAKQSGRNNYQFFVPEMNQRAMQRLQLETALRRAIERGEMVLHYQPQMELETARIDGCEALVRWQHPERGMVPPIEFIPLAEESGLILPLGDWVLREACAQQARWARAGMPLAMAINIAALQFQQAEFVPRLRQILQETGADPRYIELEITEGALLASTDELVERLDALCAMGLSLALDDFGTGYSCLAYLKRLPIQRLKIDRSFIKDLPGDLEDAAIAAATLSMARDLGMRVVAEGVENPAQRDYLMARGCHAIQGYLIGKPQPAAAFEAWLRQQEGLPGRSEPD</sequence>
<dbReference type="Pfam" id="PF05231">
    <property type="entry name" value="MASE1"/>
    <property type="match status" value="1"/>
</dbReference>
<evidence type="ECO:0000256" key="6">
    <source>
        <dbReference type="SAM" id="Phobius"/>
    </source>
</evidence>
<dbReference type="PROSITE" id="PS50883">
    <property type="entry name" value="EAL"/>
    <property type="match status" value="1"/>
</dbReference>
<dbReference type="PANTHER" id="PTHR44757:SF2">
    <property type="entry name" value="BIOFILM ARCHITECTURE MAINTENANCE PROTEIN MBAA"/>
    <property type="match status" value="1"/>
</dbReference>
<dbReference type="SMART" id="SM01079">
    <property type="entry name" value="CHASE"/>
    <property type="match status" value="1"/>
</dbReference>
<evidence type="ECO:0000313" key="10">
    <source>
        <dbReference type="EMBL" id="NSL54165.1"/>
    </source>
</evidence>
<dbReference type="CDD" id="cd01949">
    <property type="entry name" value="GGDEF"/>
    <property type="match status" value="1"/>
</dbReference>
<dbReference type="PANTHER" id="PTHR44757">
    <property type="entry name" value="DIGUANYLATE CYCLASE DGCP"/>
    <property type="match status" value="1"/>
</dbReference>
<dbReference type="SUPFAM" id="SSF141868">
    <property type="entry name" value="EAL domain-like"/>
    <property type="match status" value="1"/>
</dbReference>
<dbReference type="Gene3D" id="3.30.450.350">
    <property type="entry name" value="CHASE domain"/>
    <property type="match status" value="1"/>
</dbReference>
<gene>
    <name evidence="10" type="ORF">HJ583_003935</name>
</gene>
<dbReference type="CDD" id="cd01948">
    <property type="entry name" value="EAL"/>
    <property type="match status" value="1"/>
</dbReference>
<evidence type="ECO:0000256" key="3">
    <source>
        <dbReference type="ARBA" id="ARBA00022692"/>
    </source>
</evidence>
<feature type="transmembrane region" description="Helical" evidence="6">
    <location>
        <begin position="158"/>
        <end position="178"/>
    </location>
</feature>
<name>A0ABX2IJD9_9RHOO</name>
<dbReference type="SUPFAM" id="SSF55073">
    <property type="entry name" value="Nucleotide cyclase"/>
    <property type="match status" value="1"/>
</dbReference>
<evidence type="ECO:0000256" key="5">
    <source>
        <dbReference type="ARBA" id="ARBA00023136"/>
    </source>
</evidence>
<keyword evidence="3 6" id="KW-0812">Transmembrane</keyword>
<feature type="transmembrane region" description="Helical" evidence="6">
    <location>
        <begin position="117"/>
        <end position="138"/>
    </location>
</feature>
<dbReference type="Gene3D" id="3.30.70.270">
    <property type="match status" value="1"/>
</dbReference>
<dbReference type="InterPro" id="IPR043128">
    <property type="entry name" value="Rev_trsase/Diguanyl_cyclase"/>
</dbReference>
<feature type="transmembrane region" description="Helical" evidence="6">
    <location>
        <begin position="190"/>
        <end position="209"/>
    </location>
</feature>
<evidence type="ECO:0000256" key="4">
    <source>
        <dbReference type="ARBA" id="ARBA00022989"/>
    </source>
</evidence>
<evidence type="ECO:0000256" key="1">
    <source>
        <dbReference type="ARBA" id="ARBA00004651"/>
    </source>
</evidence>
<dbReference type="InterPro" id="IPR052155">
    <property type="entry name" value="Biofilm_reg_signaling"/>
</dbReference>
<protein>
    <submittedName>
        <fullName evidence="10">EAL domain-containing protein</fullName>
    </submittedName>
</protein>
<accession>A0ABX2IJD9</accession>
<dbReference type="PROSITE" id="PS50839">
    <property type="entry name" value="CHASE"/>
    <property type="match status" value="1"/>
</dbReference>
<feature type="transmembrane region" description="Helical" evidence="6">
    <location>
        <begin position="38"/>
        <end position="58"/>
    </location>
</feature>
<dbReference type="InterPro" id="IPR001633">
    <property type="entry name" value="EAL_dom"/>
</dbReference>
<keyword evidence="4 6" id="KW-1133">Transmembrane helix</keyword>
<dbReference type="SMART" id="SM00267">
    <property type="entry name" value="GGDEF"/>
    <property type="match status" value="1"/>
</dbReference>
<dbReference type="EMBL" id="JABCSC020000001">
    <property type="protein sequence ID" value="NSL54165.1"/>
    <property type="molecule type" value="Genomic_DNA"/>
</dbReference>
<dbReference type="InterPro" id="IPR029787">
    <property type="entry name" value="Nucleotide_cyclase"/>
</dbReference>
<dbReference type="InterPro" id="IPR035965">
    <property type="entry name" value="PAS-like_dom_sf"/>
</dbReference>
<dbReference type="SMART" id="SM00052">
    <property type="entry name" value="EAL"/>
    <property type="match status" value="1"/>
</dbReference>
<feature type="transmembrane region" description="Helical" evidence="6">
    <location>
        <begin position="12"/>
        <end position="31"/>
    </location>
</feature>
<dbReference type="PROSITE" id="PS50887">
    <property type="entry name" value="GGDEF"/>
    <property type="match status" value="1"/>
</dbReference>